<evidence type="ECO:0000256" key="1">
    <source>
        <dbReference type="ARBA" id="ARBA00007265"/>
    </source>
</evidence>
<organism evidence="8 9">
    <name type="scientific">Puccinia coronata f. sp. avenae</name>
    <dbReference type="NCBI Taxonomy" id="200324"/>
    <lineage>
        <taxon>Eukaryota</taxon>
        <taxon>Fungi</taxon>
        <taxon>Dikarya</taxon>
        <taxon>Basidiomycota</taxon>
        <taxon>Pucciniomycotina</taxon>
        <taxon>Pucciniomycetes</taxon>
        <taxon>Pucciniales</taxon>
        <taxon>Pucciniaceae</taxon>
        <taxon>Puccinia</taxon>
    </lineage>
</organism>
<feature type="domain" description="Poly A polymerase head" evidence="6">
    <location>
        <begin position="76"/>
        <end position="233"/>
    </location>
</feature>
<dbReference type="OrthoDB" id="2499715at2759"/>
<accession>A0A2N5VWY1</accession>
<dbReference type="Proteomes" id="UP000235388">
    <property type="component" value="Unassembled WGS sequence"/>
</dbReference>
<dbReference type="InterPro" id="IPR002646">
    <property type="entry name" value="PolA_pol_head_dom"/>
</dbReference>
<dbReference type="Gene3D" id="3.30.460.10">
    <property type="entry name" value="Beta Polymerase, domain 2"/>
    <property type="match status" value="1"/>
</dbReference>
<dbReference type="InterPro" id="IPR032828">
    <property type="entry name" value="PolyA_RNA-bd"/>
</dbReference>
<dbReference type="PANTHER" id="PTHR13734">
    <property type="entry name" value="TRNA-NUCLEOTIDYLTRANSFERASE"/>
    <property type="match status" value="1"/>
</dbReference>
<dbReference type="Pfam" id="PF01743">
    <property type="entry name" value="PolyA_pol"/>
    <property type="match status" value="1"/>
</dbReference>
<reference evidence="8 9" key="1">
    <citation type="submission" date="2017-11" db="EMBL/GenBank/DDBJ databases">
        <title>De novo assembly and phasing of dikaryotic genomes from two isolates of Puccinia coronata f. sp. avenae, the causal agent of oat crown rust.</title>
        <authorList>
            <person name="Miller M.E."/>
            <person name="Zhang Y."/>
            <person name="Omidvar V."/>
            <person name="Sperschneider J."/>
            <person name="Schwessinger B."/>
            <person name="Raley C."/>
            <person name="Palmer J.M."/>
            <person name="Garnica D."/>
            <person name="Upadhyaya N."/>
            <person name="Rathjen J."/>
            <person name="Taylor J.M."/>
            <person name="Park R.F."/>
            <person name="Dodds P.N."/>
            <person name="Hirsch C.D."/>
            <person name="Kianian S.F."/>
            <person name="Figueroa M."/>
        </authorList>
    </citation>
    <scope>NUCLEOTIDE SEQUENCE [LARGE SCALE GENOMIC DNA]</scope>
    <source>
        <strain evidence="8">12NC29</strain>
    </source>
</reference>
<feature type="domain" description="tRNA nucleotidyltransferase/poly(A) polymerase RNA and SrmB- binding" evidence="7">
    <location>
        <begin position="282"/>
        <end position="319"/>
    </location>
</feature>
<sequence length="597" mass="67451">MRLPFFFPGVRRPTTRLMKRTRYEHYPQSDKRPYRAPRMTIKNQEIPLNRAEASLCTLLDQCVTSPACRDIDSLTLRIAGGWVRDKLLGVQSNDLDIAISSLTGQDFATRFSAYLKAQQSSQQQQDRNHQNKVEKPFELGKIATIEARPDQSKHLETATTTFLGLDLDFVQLRSEEYGDQDSRIPSNVRFGTPLEDALRRDITINSLFYNVHTGLVEDHTGKGLADLEAGLIRTPLPAERTFKDDPLRLLRCIRFATRFGFQLDPDIVRAAQADPIRDAFDKKISRERVGTEVDKMLKGRDPFASLKMIEELGLYRLVFNPCANLPDAALDSSAAIRAAGWLDRLLLLHDPSDAQNDSDVLALSQSKNIRPLLLPRDPALRRRLFLACALIPYRPLKAHWGKKVIWAGEVVMMESLKLGNHDKNFIGHLFQALEVLNIAHLEPLVHTSSGGAAALRVQLGRLLRLTHVHDLKQAEGDASLNWRTSLLFAIVIELSRLQQPLPDQSPTDEQIKVVKLFDQLVEKILELDLPFVVTAEFEKRRLDGKEICRVLGIKPGKHLAPIIDAVIDHQIEFPDQTKDQGAQWLKDQFHSGAITTP</sequence>
<dbReference type="SUPFAM" id="SSF81891">
    <property type="entry name" value="Poly A polymerase C-terminal region-like"/>
    <property type="match status" value="1"/>
</dbReference>
<keyword evidence="2 5" id="KW-0808">Transferase</keyword>
<comment type="caution">
    <text evidence="8">The sequence shown here is derived from an EMBL/GenBank/DDBJ whole genome shotgun (WGS) entry which is preliminary data.</text>
</comment>
<evidence type="ECO:0000256" key="3">
    <source>
        <dbReference type="ARBA" id="ARBA00022741"/>
    </source>
</evidence>
<dbReference type="GO" id="GO:0052929">
    <property type="term" value="F:ATP:3'-cytidine-cytidine-tRNA adenylyltransferase activity"/>
    <property type="evidence" value="ECO:0007669"/>
    <property type="project" value="TreeGrafter"/>
</dbReference>
<evidence type="ECO:0008006" key="10">
    <source>
        <dbReference type="Google" id="ProtNLM"/>
    </source>
</evidence>
<dbReference type="GO" id="GO:0003723">
    <property type="term" value="F:RNA binding"/>
    <property type="evidence" value="ECO:0007669"/>
    <property type="project" value="UniProtKB-KW"/>
</dbReference>
<protein>
    <recommendedName>
        <fullName evidence="10">Poly A polymerase head domain-containing protein</fullName>
    </recommendedName>
</protein>
<dbReference type="Gene3D" id="1.10.3090.10">
    <property type="entry name" value="cca-adding enzyme, domain 2"/>
    <property type="match status" value="1"/>
</dbReference>
<gene>
    <name evidence="8" type="ORF">PCANC_05644</name>
</gene>
<dbReference type="SUPFAM" id="SSF81301">
    <property type="entry name" value="Nucleotidyltransferase"/>
    <property type="match status" value="1"/>
</dbReference>
<dbReference type="PANTHER" id="PTHR13734:SF5">
    <property type="entry name" value="CCA TRNA NUCLEOTIDYLTRANSFERASE, MITOCHONDRIAL"/>
    <property type="match status" value="1"/>
</dbReference>
<dbReference type="CDD" id="cd05398">
    <property type="entry name" value="NT_ClassII-CCAase"/>
    <property type="match status" value="1"/>
</dbReference>
<dbReference type="Pfam" id="PF12627">
    <property type="entry name" value="PolyA_pol_RNAbd"/>
    <property type="match status" value="1"/>
</dbReference>
<dbReference type="AlphaFoldDB" id="A0A2N5VWY1"/>
<evidence type="ECO:0000256" key="2">
    <source>
        <dbReference type="ARBA" id="ARBA00022679"/>
    </source>
</evidence>
<proteinExistence type="inferred from homology"/>
<evidence type="ECO:0000313" key="8">
    <source>
        <dbReference type="EMBL" id="PLW54481.1"/>
    </source>
</evidence>
<dbReference type="GO" id="GO:0052927">
    <property type="term" value="F:CC tRNA cytidylyltransferase activity"/>
    <property type="evidence" value="ECO:0007669"/>
    <property type="project" value="TreeGrafter"/>
</dbReference>
<evidence type="ECO:0000259" key="7">
    <source>
        <dbReference type="Pfam" id="PF12627"/>
    </source>
</evidence>
<evidence type="ECO:0000256" key="4">
    <source>
        <dbReference type="ARBA" id="ARBA00022884"/>
    </source>
</evidence>
<dbReference type="InterPro" id="IPR043519">
    <property type="entry name" value="NT_sf"/>
</dbReference>
<comment type="similarity">
    <text evidence="1 5">Belongs to the tRNA nucleotidyltransferase/poly(A) polymerase family.</text>
</comment>
<keyword evidence="9" id="KW-1185">Reference proteome</keyword>
<keyword evidence="4 5" id="KW-0694">RNA-binding</keyword>
<keyword evidence="3" id="KW-0547">Nucleotide-binding</keyword>
<name>A0A2N5VWY1_9BASI</name>
<evidence type="ECO:0000313" key="9">
    <source>
        <dbReference type="Proteomes" id="UP000235388"/>
    </source>
</evidence>
<dbReference type="EMBL" id="PGCJ01000045">
    <property type="protein sequence ID" value="PLW54481.1"/>
    <property type="molecule type" value="Genomic_DNA"/>
</dbReference>
<dbReference type="GO" id="GO:0000166">
    <property type="term" value="F:nucleotide binding"/>
    <property type="evidence" value="ECO:0007669"/>
    <property type="project" value="UniProtKB-KW"/>
</dbReference>
<evidence type="ECO:0000259" key="6">
    <source>
        <dbReference type="Pfam" id="PF01743"/>
    </source>
</evidence>
<dbReference type="GO" id="GO:0001680">
    <property type="term" value="P:tRNA 3'-terminal CCA addition"/>
    <property type="evidence" value="ECO:0007669"/>
    <property type="project" value="TreeGrafter"/>
</dbReference>
<dbReference type="STRING" id="200324.A0A2N5VWY1"/>
<evidence type="ECO:0000256" key="5">
    <source>
        <dbReference type="RuleBase" id="RU003953"/>
    </source>
</evidence>